<gene>
    <name evidence="3" type="primary">LOC107016664</name>
</gene>
<feature type="compositionally biased region" description="Basic and acidic residues" evidence="1">
    <location>
        <begin position="48"/>
        <end position="63"/>
    </location>
</feature>
<organism evidence="2 3">
    <name type="scientific">Solanum pennellii</name>
    <name type="common">Tomato</name>
    <name type="synonym">Lycopersicon pennellii</name>
    <dbReference type="NCBI Taxonomy" id="28526"/>
    <lineage>
        <taxon>Eukaryota</taxon>
        <taxon>Viridiplantae</taxon>
        <taxon>Streptophyta</taxon>
        <taxon>Embryophyta</taxon>
        <taxon>Tracheophyta</taxon>
        <taxon>Spermatophyta</taxon>
        <taxon>Magnoliopsida</taxon>
        <taxon>eudicotyledons</taxon>
        <taxon>Gunneridae</taxon>
        <taxon>Pentapetalae</taxon>
        <taxon>asterids</taxon>
        <taxon>lamiids</taxon>
        <taxon>Solanales</taxon>
        <taxon>Solanaceae</taxon>
        <taxon>Solanoideae</taxon>
        <taxon>Solaneae</taxon>
        <taxon>Solanum</taxon>
        <taxon>Solanum subgen. Lycopersicon</taxon>
    </lineage>
</organism>
<feature type="compositionally biased region" description="Polar residues" evidence="1">
    <location>
        <begin position="89"/>
        <end position="105"/>
    </location>
</feature>
<dbReference type="RefSeq" id="XP_015072553.1">
    <property type="nucleotide sequence ID" value="XM_015217067.1"/>
</dbReference>
<evidence type="ECO:0000256" key="1">
    <source>
        <dbReference type="SAM" id="MobiDB-lite"/>
    </source>
</evidence>
<accession>A0ABM1GKX4</accession>
<feature type="region of interest" description="Disordered" evidence="1">
    <location>
        <begin position="48"/>
        <end position="125"/>
    </location>
</feature>
<name>A0ABM1GKX4_SOLPN</name>
<reference evidence="3" key="2">
    <citation type="submission" date="2025-08" db="UniProtKB">
        <authorList>
            <consortium name="RefSeq"/>
        </authorList>
    </citation>
    <scope>IDENTIFICATION</scope>
</reference>
<sequence length="133" mass="14926">MVKDMRSRISLFVAGLRRASSKEGRASMLIGDMDISRQMIYVQQMEEEKMKDREEYRNKEAKTRNASSQPKAGCFKSGQEGHFIREFPNNKQGGENPGNKAQSLSVVPPSRDAHRGAASGTDRGANRLYACYH</sequence>
<dbReference type="Proteomes" id="UP000694930">
    <property type="component" value="Chromosome 4"/>
</dbReference>
<evidence type="ECO:0000313" key="2">
    <source>
        <dbReference type="Proteomes" id="UP000694930"/>
    </source>
</evidence>
<dbReference type="Gene3D" id="4.10.60.10">
    <property type="entry name" value="Zinc finger, CCHC-type"/>
    <property type="match status" value="1"/>
</dbReference>
<proteinExistence type="predicted"/>
<reference evidence="2" key="1">
    <citation type="journal article" date="2014" name="Nat. Genet.">
        <title>The genome of the stress-tolerant wild tomato species Solanum pennellii.</title>
        <authorList>
            <person name="Bolger A."/>
            <person name="Scossa F."/>
            <person name="Bolger M.E."/>
            <person name="Lanz C."/>
            <person name="Maumus F."/>
            <person name="Tohge T."/>
            <person name="Quesneville H."/>
            <person name="Alseekh S."/>
            <person name="Sorensen I."/>
            <person name="Lichtenstein G."/>
            <person name="Fich E.A."/>
            <person name="Conte M."/>
            <person name="Keller H."/>
            <person name="Schneeberger K."/>
            <person name="Schwacke R."/>
            <person name="Ofner I."/>
            <person name="Vrebalov J."/>
            <person name="Xu Y."/>
            <person name="Osorio S."/>
            <person name="Aflitos S.A."/>
            <person name="Schijlen E."/>
            <person name="Jimenez-Gomez J.M."/>
            <person name="Ryngajllo M."/>
            <person name="Kimura S."/>
            <person name="Kumar R."/>
            <person name="Koenig D."/>
            <person name="Headland L.R."/>
            <person name="Maloof J.N."/>
            <person name="Sinha N."/>
            <person name="van Ham R.C."/>
            <person name="Lankhorst R.K."/>
            <person name="Mao L."/>
            <person name="Vogel A."/>
            <person name="Arsova B."/>
            <person name="Panstruga R."/>
            <person name="Fei Z."/>
            <person name="Rose J.K."/>
            <person name="Zamir D."/>
            <person name="Carrari F."/>
            <person name="Giovannoni J.J."/>
            <person name="Weigel D."/>
            <person name="Usadel B."/>
            <person name="Fernie A.R."/>
        </authorList>
    </citation>
    <scope>NUCLEOTIDE SEQUENCE [LARGE SCALE GENOMIC DNA]</scope>
    <source>
        <strain evidence="2">cv. LA0716</strain>
    </source>
</reference>
<evidence type="ECO:0000313" key="3">
    <source>
        <dbReference type="RefSeq" id="XP_015072553.1"/>
    </source>
</evidence>
<protein>
    <submittedName>
        <fullName evidence="3">Uncharacterized protein LOC107016664</fullName>
    </submittedName>
</protein>
<dbReference type="GeneID" id="107016664"/>
<keyword evidence="2" id="KW-1185">Reference proteome</keyword>